<dbReference type="InterPro" id="IPR043502">
    <property type="entry name" value="DNA/RNA_pol_sf"/>
</dbReference>
<feature type="compositionally biased region" description="Basic and acidic residues" evidence="7">
    <location>
        <begin position="1407"/>
        <end position="1424"/>
    </location>
</feature>
<feature type="compositionally biased region" description="Basic and acidic residues" evidence="7">
    <location>
        <begin position="1305"/>
        <end position="1320"/>
    </location>
</feature>
<accession>A0A388JZP6</accession>
<keyword evidence="2" id="KW-0548">Nucleotidyltransferase</keyword>
<dbReference type="PANTHER" id="PTHR37984:SF5">
    <property type="entry name" value="PROTEIN NYNRIN-LIKE"/>
    <property type="match status" value="1"/>
</dbReference>
<evidence type="ECO:0000256" key="2">
    <source>
        <dbReference type="ARBA" id="ARBA00022695"/>
    </source>
</evidence>
<dbReference type="Gene3D" id="3.30.420.10">
    <property type="entry name" value="Ribonuclease H-like superfamily/Ribonuclease H"/>
    <property type="match status" value="1"/>
</dbReference>
<dbReference type="Gene3D" id="1.10.340.70">
    <property type="match status" value="1"/>
</dbReference>
<keyword evidence="4" id="KW-0255">Endonuclease</keyword>
<keyword evidence="10" id="KW-1185">Reference proteome</keyword>
<evidence type="ECO:0000259" key="8">
    <source>
        <dbReference type="PROSITE" id="PS50994"/>
    </source>
</evidence>
<dbReference type="InterPro" id="IPR000477">
    <property type="entry name" value="RT_dom"/>
</dbReference>
<dbReference type="CDD" id="cd01647">
    <property type="entry name" value="RT_LTR"/>
    <property type="match status" value="1"/>
</dbReference>
<feature type="region of interest" description="Disordered" evidence="7">
    <location>
        <begin position="1229"/>
        <end position="1371"/>
    </location>
</feature>
<keyword evidence="3" id="KW-0540">Nuclease</keyword>
<dbReference type="InterPro" id="IPR036397">
    <property type="entry name" value="RNaseH_sf"/>
</dbReference>
<organism evidence="9 10">
    <name type="scientific">Chara braunii</name>
    <name type="common">Braun's stonewort</name>
    <dbReference type="NCBI Taxonomy" id="69332"/>
    <lineage>
        <taxon>Eukaryota</taxon>
        <taxon>Viridiplantae</taxon>
        <taxon>Streptophyta</taxon>
        <taxon>Charophyceae</taxon>
        <taxon>Charales</taxon>
        <taxon>Characeae</taxon>
        <taxon>Chara</taxon>
    </lineage>
</organism>
<dbReference type="InterPro" id="IPR041588">
    <property type="entry name" value="Integrase_H2C2"/>
</dbReference>
<keyword evidence="1" id="KW-0808">Transferase</keyword>
<proteinExistence type="predicted"/>
<dbReference type="CDD" id="cd09274">
    <property type="entry name" value="RNase_HI_RT_Ty3"/>
    <property type="match status" value="1"/>
</dbReference>
<feature type="compositionally biased region" description="Polar residues" evidence="7">
    <location>
        <begin position="1260"/>
        <end position="1290"/>
    </location>
</feature>
<dbReference type="Gene3D" id="3.30.70.270">
    <property type="match status" value="2"/>
</dbReference>
<dbReference type="OrthoDB" id="5599163at2759"/>
<dbReference type="Pfam" id="PF00078">
    <property type="entry name" value="RVT_1"/>
    <property type="match status" value="1"/>
</dbReference>
<dbReference type="InterPro" id="IPR043128">
    <property type="entry name" value="Rev_trsase/Diguanyl_cyclase"/>
</dbReference>
<evidence type="ECO:0000256" key="7">
    <source>
        <dbReference type="SAM" id="MobiDB-lite"/>
    </source>
</evidence>
<dbReference type="Gene3D" id="3.10.20.370">
    <property type="match status" value="1"/>
</dbReference>
<protein>
    <recommendedName>
        <fullName evidence="8">Integrase catalytic domain-containing protein</fullName>
    </recommendedName>
</protein>
<gene>
    <name evidence="9" type="ORF">CBR_g37377</name>
</gene>
<evidence type="ECO:0000256" key="6">
    <source>
        <dbReference type="ARBA" id="ARBA00022918"/>
    </source>
</evidence>
<dbReference type="Pfam" id="PF17921">
    <property type="entry name" value="Integrase_H2C2"/>
    <property type="match status" value="1"/>
</dbReference>
<dbReference type="GO" id="GO:0016787">
    <property type="term" value="F:hydrolase activity"/>
    <property type="evidence" value="ECO:0007669"/>
    <property type="project" value="UniProtKB-KW"/>
</dbReference>
<evidence type="ECO:0000256" key="5">
    <source>
        <dbReference type="ARBA" id="ARBA00022801"/>
    </source>
</evidence>
<keyword evidence="5" id="KW-0378">Hydrolase</keyword>
<dbReference type="FunFam" id="3.10.20.370:FF:000001">
    <property type="entry name" value="Retrovirus-related Pol polyprotein from transposon 17.6-like protein"/>
    <property type="match status" value="1"/>
</dbReference>
<dbReference type="GO" id="GO:0004519">
    <property type="term" value="F:endonuclease activity"/>
    <property type="evidence" value="ECO:0007669"/>
    <property type="project" value="UniProtKB-KW"/>
</dbReference>
<dbReference type="Proteomes" id="UP000265515">
    <property type="component" value="Unassembled WGS sequence"/>
</dbReference>
<dbReference type="InterPro" id="IPR050951">
    <property type="entry name" value="Retrovirus_Pol_polyprotein"/>
</dbReference>
<dbReference type="SUPFAM" id="SSF53098">
    <property type="entry name" value="Ribonuclease H-like"/>
    <property type="match status" value="1"/>
</dbReference>
<dbReference type="Pfam" id="PF17917">
    <property type="entry name" value="RT_RNaseH"/>
    <property type="match status" value="1"/>
</dbReference>
<feature type="region of interest" description="Disordered" evidence="7">
    <location>
        <begin position="470"/>
        <end position="490"/>
    </location>
</feature>
<comment type="caution">
    <text evidence="9">The sequence shown here is derived from an EMBL/GenBank/DDBJ whole genome shotgun (WGS) entry which is preliminary data.</text>
</comment>
<dbReference type="GO" id="GO:0003964">
    <property type="term" value="F:RNA-directed DNA polymerase activity"/>
    <property type="evidence" value="ECO:0007669"/>
    <property type="project" value="UniProtKB-KW"/>
</dbReference>
<feature type="region of interest" description="Disordered" evidence="7">
    <location>
        <begin position="998"/>
        <end position="1037"/>
    </location>
</feature>
<feature type="compositionally biased region" description="Basic and acidic residues" evidence="7">
    <location>
        <begin position="958"/>
        <end position="968"/>
    </location>
</feature>
<dbReference type="Gene3D" id="3.10.10.10">
    <property type="entry name" value="HIV Type 1 Reverse Transcriptase, subunit A, domain 1"/>
    <property type="match status" value="1"/>
</dbReference>
<feature type="region of interest" description="Disordered" evidence="7">
    <location>
        <begin position="1407"/>
        <end position="1440"/>
    </location>
</feature>
<feature type="compositionally biased region" description="Basic and acidic residues" evidence="7">
    <location>
        <begin position="1235"/>
        <end position="1253"/>
    </location>
</feature>
<feature type="compositionally biased region" description="Basic and acidic residues" evidence="7">
    <location>
        <begin position="1027"/>
        <end position="1037"/>
    </location>
</feature>
<dbReference type="PROSITE" id="PS50994">
    <property type="entry name" value="INTEGRASE"/>
    <property type="match status" value="1"/>
</dbReference>
<reference evidence="9 10" key="1">
    <citation type="journal article" date="2018" name="Cell">
        <title>The Chara Genome: Secondary Complexity and Implications for Plant Terrestrialization.</title>
        <authorList>
            <person name="Nishiyama T."/>
            <person name="Sakayama H."/>
            <person name="Vries J.D."/>
            <person name="Buschmann H."/>
            <person name="Saint-Marcoux D."/>
            <person name="Ullrich K.K."/>
            <person name="Haas F.B."/>
            <person name="Vanderstraeten L."/>
            <person name="Becker D."/>
            <person name="Lang D."/>
            <person name="Vosolsobe S."/>
            <person name="Rombauts S."/>
            <person name="Wilhelmsson P.K.I."/>
            <person name="Janitza P."/>
            <person name="Kern R."/>
            <person name="Heyl A."/>
            <person name="Rumpler F."/>
            <person name="Villalobos L.I.A.C."/>
            <person name="Clay J.M."/>
            <person name="Skokan R."/>
            <person name="Toyoda A."/>
            <person name="Suzuki Y."/>
            <person name="Kagoshima H."/>
            <person name="Schijlen E."/>
            <person name="Tajeshwar N."/>
            <person name="Catarino B."/>
            <person name="Hetherington A.J."/>
            <person name="Saltykova A."/>
            <person name="Bonnot C."/>
            <person name="Breuninger H."/>
            <person name="Symeonidi A."/>
            <person name="Radhakrishnan G.V."/>
            <person name="Van Nieuwerburgh F."/>
            <person name="Deforce D."/>
            <person name="Chang C."/>
            <person name="Karol K.G."/>
            <person name="Hedrich R."/>
            <person name="Ulvskov P."/>
            <person name="Glockner G."/>
            <person name="Delwiche C.F."/>
            <person name="Petrasek J."/>
            <person name="Van de Peer Y."/>
            <person name="Friml J."/>
            <person name="Beilby M."/>
            <person name="Dolan L."/>
            <person name="Kohara Y."/>
            <person name="Sugano S."/>
            <person name="Fujiyama A."/>
            <person name="Delaux P.-M."/>
            <person name="Quint M."/>
            <person name="TheiBen G."/>
            <person name="Hagemann M."/>
            <person name="Harholt J."/>
            <person name="Dunand C."/>
            <person name="Zachgo S."/>
            <person name="Langdale J."/>
            <person name="Maumus F."/>
            <person name="Straeten D.V.D."/>
            <person name="Gould S.B."/>
            <person name="Rensing S.A."/>
        </authorList>
    </citation>
    <scope>NUCLEOTIDE SEQUENCE [LARGE SCALE GENOMIC DNA]</scope>
    <source>
        <strain evidence="9 10">S276</strain>
    </source>
</reference>
<evidence type="ECO:0000256" key="1">
    <source>
        <dbReference type="ARBA" id="ARBA00022679"/>
    </source>
</evidence>
<feature type="region of interest" description="Disordered" evidence="7">
    <location>
        <begin position="936"/>
        <end position="968"/>
    </location>
</feature>
<evidence type="ECO:0000313" key="10">
    <source>
        <dbReference type="Proteomes" id="UP000265515"/>
    </source>
</evidence>
<dbReference type="EMBL" id="BFEA01000037">
    <property type="protein sequence ID" value="GBG63291.1"/>
    <property type="molecule type" value="Genomic_DNA"/>
</dbReference>
<name>A0A388JZP6_CHABU</name>
<dbReference type="Gramene" id="GBG63291">
    <property type="protein sequence ID" value="GBG63291"/>
    <property type="gene ID" value="CBR_g37377"/>
</dbReference>
<dbReference type="PANTHER" id="PTHR37984">
    <property type="entry name" value="PROTEIN CBG26694"/>
    <property type="match status" value="1"/>
</dbReference>
<keyword evidence="6" id="KW-0695">RNA-directed DNA polymerase</keyword>
<evidence type="ECO:0000256" key="4">
    <source>
        <dbReference type="ARBA" id="ARBA00022759"/>
    </source>
</evidence>
<dbReference type="GO" id="GO:0015074">
    <property type="term" value="P:DNA integration"/>
    <property type="evidence" value="ECO:0007669"/>
    <property type="project" value="InterPro"/>
</dbReference>
<evidence type="ECO:0000256" key="3">
    <source>
        <dbReference type="ARBA" id="ARBA00022722"/>
    </source>
</evidence>
<evidence type="ECO:0000313" key="9">
    <source>
        <dbReference type="EMBL" id="GBG63291.1"/>
    </source>
</evidence>
<dbReference type="InterPro" id="IPR001584">
    <property type="entry name" value="Integrase_cat-core"/>
</dbReference>
<dbReference type="InterPro" id="IPR041373">
    <property type="entry name" value="RT_RNaseH"/>
</dbReference>
<dbReference type="GO" id="GO:0003676">
    <property type="term" value="F:nucleic acid binding"/>
    <property type="evidence" value="ECO:0007669"/>
    <property type="project" value="InterPro"/>
</dbReference>
<sequence length="1440" mass="163096">MKKRHRAYVFNDDQRGRLDVDKIPMIQIHTVPHEPWNLRGARYPNPDEEKIVVDYLDGKMRTHVAGYSSGPYASPWFCFIKPNGTLRWVQVLQRLNAVTVRDAGGLPNADALSESCAGRPIISLIDLYYGYDQFPVYPPDRPVTAMHTPRGLIHMNVAPQGWTNAVAMVQRHMIRAMQTVSPHITHPYIDDLAVKGPKEKEEDEVQPKVRHFVWRHIQDLDLVLGLLEEYNLTASGPKSKHCMREATVPGFVCNEKGRKPDVKKADKILEWPIPFQSITDVRSFLGTCGFWRSFVKDFAAKTEHLRKLVRQDQEWVWGEDQEQAVTRMKGEFREGGLVLGAPNYEGTEERPFIIETDAGPTALGGVLIQADAEGKERPLRFESRTLNTTERNYSQFKRETLAVLHCLRIFRNYVFGRRFILRVDPTALACSLKNCTPSNPTIARWLTYIWMFNFELESIPGNRNRPHGLSRVNWDSGNQESTEDTPPVDGFLDQEEDVRLHINEWPLRVPNCVSHPIWIAPRGYERKTDLVLKPFQEEDLWGGKDVQWMMRLALAGMHDLVEEVRAIEEGPTQVEEHEQLMGGMYVLTNTLVQGDFDQRNSLSPMEREGLIPESQDDEFEEGEIKEAFRAEEYDGIYLELRLLLSCEMRDRDASDKAQKMRHLYAVRDGHLFIKRQVVSPKRVVCERNRQLDIIAALHDGIAEGHKGIGATCAKISELYHWDGMLSMVIKYCQSCVPCQERSAQRPGEPLHPRLETEVGAIVHLDLLFMPAAENGCNYIFDARNNLTGFVDGRAIRLKTGRVLANCIEEYYLRYPFVKEFVMDRGSEFTCKEVQLAGYGVVANYTTAAHPQANAPVERGHSTITNLLAKWTEGRPGQWPKFLRAAFFVENVTVKRTTKNAPATLWYGRHATFPIKSFLKTWRRTCRLKSCSISGHGRWGQQRKGYERPPRVSPMDPSGEERIRPEPEAEPLRLKGVGAKDVIVVEGDTHPVSPTRVQMRRSWPEGVPEPDSQEAPVPPPEVAMSPRQEVEARGPAERWRTEPRLVIDSRLAAHATEHPDIEGPSLAGPSSGPACAEVEGGMRAATGEVTEAGTGKEPDKAAQAKRAKVQARLAEIHPRRDRMEAAGIAPTPPVDPKTKERAQNEAWRARLEAKEAEWDEKLKGMAAVVESLSATKVVDWTEQSRYDIQGEGVQELFGQEEVAEASRQEKLRKLEAQRGEPSRLDELVAAMEVDMPPERPRGLETPKHEPKMGELRAQLGSWATGTDSGGPTTDQQQQEATSQPTRAANPQTPRPRESEEAAMVEGTREGRPLRLDTHEYQPKGGMQQGESSAQEIGGRAERPWHLPQSHEVSEEKGEAPPSSGTQRKKKRFQRKSEAMCFYFLDGVHRALKCPKFLKDKAEGRVTEQDGKMYNRRGRVVERAPDGGRAQLFRQHQEEMSE</sequence>
<dbReference type="InterPro" id="IPR012337">
    <property type="entry name" value="RNaseH-like_sf"/>
</dbReference>
<dbReference type="SUPFAM" id="SSF56672">
    <property type="entry name" value="DNA/RNA polymerases"/>
    <property type="match status" value="1"/>
</dbReference>
<feature type="domain" description="Integrase catalytic" evidence="8">
    <location>
        <begin position="748"/>
        <end position="909"/>
    </location>
</feature>